<keyword evidence="14" id="KW-1185">Reference proteome</keyword>
<evidence type="ECO:0000256" key="12">
    <source>
        <dbReference type="RuleBase" id="RU000461"/>
    </source>
</evidence>
<proteinExistence type="inferred from homology"/>
<dbReference type="GO" id="GO:0016020">
    <property type="term" value="C:membrane"/>
    <property type="evidence" value="ECO:0007669"/>
    <property type="project" value="UniProtKB-SubCell"/>
</dbReference>
<evidence type="ECO:0000256" key="5">
    <source>
        <dbReference type="ARBA" id="ARBA00022723"/>
    </source>
</evidence>
<keyword evidence="3 11" id="KW-0349">Heme</keyword>
<dbReference type="PANTHER" id="PTHR24282">
    <property type="entry name" value="CYTOCHROME P450 FAMILY MEMBER"/>
    <property type="match status" value="1"/>
</dbReference>
<dbReference type="PRINTS" id="PR00385">
    <property type="entry name" value="P450"/>
</dbReference>
<reference evidence="13 14" key="2">
    <citation type="journal article" date="2017" name="Genome Biol.">
        <title>New reference genome sequences of hot pepper reveal the massive evolution of plant disease-resistance genes by retroduplication.</title>
        <authorList>
            <person name="Kim S."/>
            <person name="Park J."/>
            <person name="Yeom S.I."/>
            <person name="Kim Y.M."/>
            <person name="Seo E."/>
            <person name="Kim K.T."/>
            <person name="Kim M.S."/>
            <person name="Lee J.M."/>
            <person name="Cheong K."/>
            <person name="Shin H.S."/>
            <person name="Kim S.B."/>
            <person name="Han K."/>
            <person name="Lee J."/>
            <person name="Park M."/>
            <person name="Lee H.A."/>
            <person name="Lee H.Y."/>
            <person name="Lee Y."/>
            <person name="Oh S."/>
            <person name="Lee J.H."/>
            <person name="Choi E."/>
            <person name="Choi E."/>
            <person name="Lee S.E."/>
            <person name="Jeon J."/>
            <person name="Kim H."/>
            <person name="Choi G."/>
            <person name="Song H."/>
            <person name="Lee J."/>
            <person name="Lee S.C."/>
            <person name="Kwon J.K."/>
            <person name="Lee H.Y."/>
            <person name="Koo N."/>
            <person name="Hong Y."/>
            <person name="Kim R.W."/>
            <person name="Kang W.H."/>
            <person name="Huh J.H."/>
            <person name="Kang B.C."/>
            <person name="Yang T.J."/>
            <person name="Lee Y.H."/>
            <person name="Bennetzen J.L."/>
            <person name="Choi D."/>
        </authorList>
    </citation>
    <scope>NUCLEOTIDE SEQUENCE [LARGE SCALE GENOMIC DNA]</scope>
    <source>
        <strain evidence="14">cv. CM334</strain>
    </source>
</reference>
<comment type="cofactor">
    <cofactor evidence="11">
        <name>heme</name>
        <dbReference type="ChEBI" id="CHEBI:30413"/>
    </cofactor>
</comment>
<dbReference type="GO" id="GO:0020037">
    <property type="term" value="F:heme binding"/>
    <property type="evidence" value="ECO:0007669"/>
    <property type="project" value="InterPro"/>
</dbReference>
<dbReference type="SUPFAM" id="SSF48264">
    <property type="entry name" value="Cytochrome P450"/>
    <property type="match status" value="1"/>
</dbReference>
<keyword evidence="4" id="KW-0812">Transmembrane</keyword>
<dbReference type="OMA" id="WITARME"/>
<keyword evidence="6" id="KW-1133">Transmembrane helix</keyword>
<comment type="similarity">
    <text evidence="2 12">Belongs to the cytochrome P450 family.</text>
</comment>
<evidence type="ECO:0008006" key="15">
    <source>
        <dbReference type="Google" id="ProtNLM"/>
    </source>
</evidence>
<evidence type="ECO:0000256" key="9">
    <source>
        <dbReference type="ARBA" id="ARBA00023033"/>
    </source>
</evidence>
<keyword evidence="5 11" id="KW-0479">Metal-binding</keyword>
<keyword evidence="8 11" id="KW-0408">Iron</keyword>
<gene>
    <name evidence="13" type="ORF">T459_20572</name>
</gene>
<dbReference type="Proteomes" id="UP000222542">
    <property type="component" value="Unassembled WGS sequence"/>
</dbReference>
<dbReference type="PANTHER" id="PTHR24282:SF191">
    <property type="entry name" value="CYTOCHROME P450"/>
    <property type="match status" value="1"/>
</dbReference>
<dbReference type="InterPro" id="IPR036396">
    <property type="entry name" value="Cyt_P450_sf"/>
</dbReference>
<evidence type="ECO:0000256" key="7">
    <source>
        <dbReference type="ARBA" id="ARBA00023002"/>
    </source>
</evidence>
<dbReference type="AlphaFoldDB" id="A0A2G2Z4V3"/>
<dbReference type="PROSITE" id="PS00086">
    <property type="entry name" value="CYTOCHROME_P450"/>
    <property type="match status" value="1"/>
</dbReference>
<dbReference type="Pfam" id="PF00067">
    <property type="entry name" value="p450"/>
    <property type="match status" value="1"/>
</dbReference>
<dbReference type="Gramene" id="PHT77050">
    <property type="protein sequence ID" value="PHT77050"/>
    <property type="gene ID" value="T459_20572"/>
</dbReference>
<evidence type="ECO:0000256" key="10">
    <source>
        <dbReference type="ARBA" id="ARBA00023136"/>
    </source>
</evidence>
<comment type="subcellular location">
    <subcellularLocation>
        <location evidence="1">Membrane</location>
    </subcellularLocation>
</comment>
<sequence>MILYESLRLYPPIATLTRRANEDIVSGEVSIPADVLISLPVILLHHDKEIWGEDANKFNPERFKEGISSATKGQVAYFPFGWGPRICIGHNFAMLEAKMAVSMILQSFSFQLSPSYAHAPQSIITMQPQYGAPLIFCKL</sequence>
<comment type="caution">
    <text evidence="13">The sequence shown here is derived from an EMBL/GenBank/DDBJ whole genome shotgun (WGS) entry which is preliminary data.</text>
</comment>
<evidence type="ECO:0000256" key="8">
    <source>
        <dbReference type="ARBA" id="ARBA00023004"/>
    </source>
</evidence>
<dbReference type="GO" id="GO:0016705">
    <property type="term" value="F:oxidoreductase activity, acting on paired donors, with incorporation or reduction of molecular oxygen"/>
    <property type="evidence" value="ECO:0007669"/>
    <property type="project" value="InterPro"/>
</dbReference>
<keyword evidence="7 12" id="KW-0560">Oxidoreductase</keyword>
<keyword evidence="9 12" id="KW-0503">Monooxygenase</keyword>
<evidence type="ECO:0000256" key="2">
    <source>
        <dbReference type="ARBA" id="ARBA00010617"/>
    </source>
</evidence>
<evidence type="ECO:0000313" key="13">
    <source>
        <dbReference type="EMBL" id="PHT77050.1"/>
    </source>
</evidence>
<dbReference type="Gene3D" id="1.10.630.10">
    <property type="entry name" value="Cytochrome P450"/>
    <property type="match status" value="1"/>
</dbReference>
<dbReference type="EMBL" id="AYRZ02000007">
    <property type="protein sequence ID" value="PHT77050.1"/>
    <property type="molecule type" value="Genomic_DNA"/>
</dbReference>
<dbReference type="STRING" id="4072.A0A2G2Z4V3"/>
<evidence type="ECO:0000256" key="4">
    <source>
        <dbReference type="ARBA" id="ARBA00022692"/>
    </source>
</evidence>
<dbReference type="InterPro" id="IPR001128">
    <property type="entry name" value="Cyt_P450"/>
</dbReference>
<organism evidence="13 14">
    <name type="scientific">Capsicum annuum</name>
    <name type="common">Capsicum pepper</name>
    <dbReference type="NCBI Taxonomy" id="4072"/>
    <lineage>
        <taxon>Eukaryota</taxon>
        <taxon>Viridiplantae</taxon>
        <taxon>Streptophyta</taxon>
        <taxon>Embryophyta</taxon>
        <taxon>Tracheophyta</taxon>
        <taxon>Spermatophyta</taxon>
        <taxon>Magnoliopsida</taxon>
        <taxon>eudicotyledons</taxon>
        <taxon>Gunneridae</taxon>
        <taxon>Pentapetalae</taxon>
        <taxon>asterids</taxon>
        <taxon>lamiids</taxon>
        <taxon>Solanales</taxon>
        <taxon>Solanaceae</taxon>
        <taxon>Solanoideae</taxon>
        <taxon>Capsiceae</taxon>
        <taxon>Capsicum</taxon>
    </lineage>
</organism>
<evidence type="ECO:0000256" key="11">
    <source>
        <dbReference type="PIRSR" id="PIRSR602401-1"/>
    </source>
</evidence>
<reference evidence="13 14" key="1">
    <citation type="journal article" date="2014" name="Nat. Genet.">
        <title>Genome sequence of the hot pepper provides insights into the evolution of pungency in Capsicum species.</title>
        <authorList>
            <person name="Kim S."/>
            <person name="Park M."/>
            <person name="Yeom S.I."/>
            <person name="Kim Y.M."/>
            <person name="Lee J.M."/>
            <person name="Lee H.A."/>
            <person name="Seo E."/>
            <person name="Choi J."/>
            <person name="Cheong K."/>
            <person name="Kim K.T."/>
            <person name="Jung K."/>
            <person name="Lee G.W."/>
            <person name="Oh S.K."/>
            <person name="Bae C."/>
            <person name="Kim S.B."/>
            <person name="Lee H.Y."/>
            <person name="Kim S.Y."/>
            <person name="Kim M.S."/>
            <person name="Kang B.C."/>
            <person name="Jo Y.D."/>
            <person name="Yang H.B."/>
            <person name="Jeong H.J."/>
            <person name="Kang W.H."/>
            <person name="Kwon J.K."/>
            <person name="Shin C."/>
            <person name="Lim J.Y."/>
            <person name="Park J.H."/>
            <person name="Huh J.H."/>
            <person name="Kim J.S."/>
            <person name="Kim B.D."/>
            <person name="Cohen O."/>
            <person name="Paran I."/>
            <person name="Suh M.C."/>
            <person name="Lee S.B."/>
            <person name="Kim Y.K."/>
            <person name="Shin Y."/>
            <person name="Noh S.J."/>
            <person name="Park J."/>
            <person name="Seo Y.S."/>
            <person name="Kwon S.Y."/>
            <person name="Kim H.A."/>
            <person name="Park J.M."/>
            <person name="Kim H.J."/>
            <person name="Choi S.B."/>
            <person name="Bosland P.W."/>
            <person name="Reeves G."/>
            <person name="Jo S.H."/>
            <person name="Lee B.W."/>
            <person name="Cho H.T."/>
            <person name="Choi H.S."/>
            <person name="Lee M.S."/>
            <person name="Yu Y."/>
            <person name="Do Choi Y."/>
            <person name="Park B.S."/>
            <person name="van Deynze A."/>
            <person name="Ashrafi H."/>
            <person name="Hill T."/>
            <person name="Kim W.T."/>
            <person name="Pai H.S."/>
            <person name="Ahn H.K."/>
            <person name="Yeam I."/>
            <person name="Giovannoni J.J."/>
            <person name="Rose J.K."/>
            <person name="Sorensen I."/>
            <person name="Lee S.J."/>
            <person name="Kim R.W."/>
            <person name="Choi I.Y."/>
            <person name="Choi B.S."/>
            <person name="Lim J.S."/>
            <person name="Lee Y.H."/>
            <person name="Choi D."/>
        </authorList>
    </citation>
    <scope>NUCLEOTIDE SEQUENCE [LARGE SCALE GENOMIC DNA]</scope>
    <source>
        <strain evidence="14">cv. CM334</strain>
    </source>
</reference>
<dbReference type="GO" id="GO:0004497">
    <property type="term" value="F:monooxygenase activity"/>
    <property type="evidence" value="ECO:0007669"/>
    <property type="project" value="UniProtKB-KW"/>
</dbReference>
<evidence type="ECO:0000256" key="1">
    <source>
        <dbReference type="ARBA" id="ARBA00004370"/>
    </source>
</evidence>
<evidence type="ECO:0000256" key="3">
    <source>
        <dbReference type="ARBA" id="ARBA00022617"/>
    </source>
</evidence>
<protein>
    <recommendedName>
        <fullName evidence="15">Cytochrome</fullName>
    </recommendedName>
</protein>
<dbReference type="InterPro" id="IPR002401">
    <property type="entry name" value="Cyt_P450_E_grp-I"/>
</dbReference>
<dbReference type="InterPro" id="IPR017972">
    <property type="entry name" value="Cyt_P450_CS"/>
</dbReference>
<dbReference type="InterPro" id="IPR050665">
    <property type="entry name" value="Cytochrome_P450_Monooxygen"/>
</dbReference>
<dbReference type="PRINTS" id="PR00463">
    <property type="entry name" value="EP450I"/>
</dbReference>
<accession>A0A2G2Z4V3</accession>
<evidence type="ECO:0000256" key="6">
    <source>
        <dbReference type="ARBA" id="ARBA00022989"/>
    </source>
</evidence>
<keyword evidence="10" id="KW-0472">Membrane</keyword>
<evidence type="ECO:0000313" key="14">
    <source>
        <dbReference type="Proteomes" id="UP000222542"/>
    </source>
</evidence>
<feature type="binding site" description="axial binding residue" evidence="11">
    <location>
        <position position="87"/>
    </location>
    <ligand>
        <name>heme</name>
        <dbReference type="ChEBI" id="CHEBI:30413"/>
    </ligand>
    <ligandPart>
        <name>Fe</name>
        <dbReference type="ChEBI" id="CHEBI:18248"/>
    </ligandPart>
</feature>
<name>A0A2G2Z4V3_CAPAN</name>
<dbReference type="GO" id="GO:0005506">
    <property type="term" value="F:iron ion binding"/>
    <property type="evidence" value="ECO:0007669"/>
    <property type="project" value="InterPro"/>
</dbReference>